<comment type="caution">
    <text evidence="1">The sequence shown here is derived from an EMBL/GenBank/DDBJ whole genome shotgun (WGS) entry which is preliminary data.</text>
</comment>
<organism evidence="1 2">
    <name type="scientific">Dermacentor silvarum</name>
    <name type="common">Tick</name>
    <dbReference type="NCBI Taxonomy" id="543639"/>
    <lineage>
        <taxon>Eukaryota</taxon>
        <taxon>Metazoa</taxon>
        <taxon>Ecdysozoa</taxon>
        <taxon>Arthropoda</taxon>
        <taxon>Chelicerata</taxon>
        <taxon>Arachnida</taxon>
        <taxon>Acari</taxon>
        <taxon>Parasitiformes</taxon>
        <taxon>Ixodida</taxon>
        <taxon>Ixodoidea</taxon>
        <taxon>Ixodidae</taxon>
        <taxon>Rhipicephalinae</taxon>
        <taxon>Dermacentor</taxon>
    </lineage>
</organism>
<dbReference type="Proteomes" id="UP000821865">
    <property type="component" value="Chromosome 2"/>
</dbReference>
<dbReference type="EMBL" id="CM023471">
    <property type="protein sequence ID" value="KAH7966400.1"/>
    <property type="molecule type" value="Genomic_DNA"/>
</dbReference>
<gene>
    <name evidence="1" type="ORF">HPB49_015946</name>
</gene>
<evidence type="ECO:0000313" key="1">
    <source>
        <dbReference type="EMBL" id="KAH7966400.1"/>
    </source>
</evidence>
<name>A0ACB8DEE1_DERSI</name>
<reference evidence="1" key="1">
    <citation type="submission" date="2020-05" db="EMBL/GenBank/DDBJ databases">
        <title>Large-scale comparative analyses of tick genomes elucidate their genetic diversity and vector capacities.</title>
        <authorList>
            <person name="Jia N."/>
            <person name="Wang J."/>
            <person name="Shi W."/>
            <person name="Du L."/>
            <person name="Sun Y."/>
            <person name="Zhan W."/>
            <person name="Jiang J."/>
            <person name="Wang Q."/>
            <person name="Zhang B."/>
            <person name="Ji P."/>
            <person name="Sakyi L.B."/>
            <person name="Cui X."/>
            <person name="Yuan T."/>
            <person name="Jiang B."/>
            <person name="Yang W."/>
            <person name="Lam T.T.-Y."/>
            <person name="Chang Q."/>
            <person name="Ding S."/>
            <person name="Wang X."/>
            <person name="Zhu J."/>
            <person name="Ruan X."/>
            <person name="Zhao L."/>
            <person name="Wei J."/>
            <person name="Que T."/>
            <person name="Du C."/>
            <person name="Cheng J."/>
            <person name="Dai P."/>
            <person name="Han X."/>
            <person name="Huang E."/>
            <person name="Gao Y."/>
            <person name="Liu J."/>
            <person name="Shao H."/>
            <person name="Ye R."/>
            <person name="Li L."/>
            <person name="Wei W."/>
            <person name="Wang X."/>
            <person name="Wang C."/>
            <person name="Yang T."/>
            <person name="Huo Q."/>
            <person name="Li W."/>
            <person name="Guo W."/>
            <person name="Chen H."/>
            <person name="Zhou L."/>
            <person name="Ni X."/>
            <person name="Tian J."/>
            <person name="Zhou Y."/>
            <person name="Sheng Y."/>
            <person name="Liu T."/>
            <person name="Pan Y."/>
            <person name="Xia L."/>
            <person name="Li J."/>
            <person name="Zhao F."/>
            <person name="Cao W."/>
        </authorList>
    </citation>
    <scope>NUCLEOTIDE SEQUENCE</scope>
    <source>
        <strain evidence="1">Dsil-2018</strain>
    </source>
</reference>
<accession>A0ACB8DEE1</accession>
<sequence>MGHILATMPFGMSVVIMTLNGSELRSMFEYSVSEYSFTKKQGRFLQVSALVGDRVLEHLLKLMATERHNDEGVSKRCGLQDVSQSDVYSGKSRKYR</sequence>
<protein>
    <submittedName>
        <fullName evidence="1">Uncharacterized protein</fullName>
    </submittedName>
</protein>
<keyword evidence="2" id="KW-1185">Reference proteome</keyword>
<evidence type="ECO:0000313" key="2">
    <source>
        <dbReference type="Proteomes" id="UP000821865"/>
    </source>
</evidence>
<proteinExistence type="predicted"/>